<dbReference type="InterPro" id="IPR001347">
    <property type="entry name" value="SIS_dom"/>
</dbReference>
<dbReference type="SUPFAM" id="SSF46689">
    <property type="entry name" value="Homeodomain-like"/>
    <property type="match status" value="1"/>
</dbReference>
<dbReference type="InterPro" id="IPR047640">
    <property type="entry name" value="RpiR-like"/>
</dbReference>
<accession>A0A061A4Q1</accession>
<dbReference type="PROSITE" id="PS51071">
    <property type="entry name" value="HTH_RPIR"/>
    <property type="match status" value="1"/>
</dbReference>
<keyword evidence="7" id="KW-1185">Reference proteome</keyword>
<evidence type="ECO:0000313" key="7">
    <source>
        <dbReference type="Proteomes" id="UP000756710"/>
    </source>
</evidence>
<dbReference type="GO" id="GO:1901135">
    <property type="term" value="P:carbohydrate derivative metabolic process"/>
    <property type="evidence" value="ECO:0007669"/>
    <property type="project" value="InterPro"/>
</dbReference>
<evidence type="ECO:0000256" key="2">
    <source>
        <dbReference type="ARBA" id="ARBA00023125"/>
    </source>
</evidence>
<feature type="domain" description="HTH rpiR-type" evidence="4">
    <location>
        <begin position="9"/>
        <end position="85"/>
    </location>
</feature>
<keyword evidence="3" id="KW-0804">Transcription</keyword>
<dbReference type="EMBL" id="JAGGLR010000012">
    <property type="protein sequence ID" value="MBP2063598.1"/>
    <property type="molecule type" value="Genomic_DNA"/>
</dbReference>
<dbReference type="GO" id="GO:0003700">
    <property type="term" value="F:DNA-binding transcription factor activity"/>
    <property type="evidence" value="ECO:0007669"/>
    <property type="project" value="InterPro"/>
</dbReference>
<gene>
    <name evidence="6" type="ORF">J2Z30_004619</name>
    <name evidence="5" type="ORF">SIRAN9788</name>
</gene>
<dbReference type="Pfam" id="PF01380">
    <property type="entry name" value="SIS"/>
    <property type="match status" value="1"/>
</dbReference>
<dbReference type="Proteomes" id="UP000756710">
    <property type="component" value="Unassembled WGS sequence"/>
</dbReference>
<dbReference type="CDD" id="cd05013">
    <property type="entry name" value="SIS_RpiR"/>
    <property type="match status" value="1"/>
</dbReference>
<dbReference type="Pfam" id="PF01418">
    <property type="entry name" value="HTH_6"/>
    <property type="match status" value="1"/>
</dbReference>
<name>A0A061A4Q1_9ACTN</name>
<sequence>MSGVPGEFASVRKLLLGRMDGLTPGERKVARALLAQYPTVGLTTAAQLAAAADVSAPTVIRFATRLGFEGFPGLQRALLHELHSEGGSPLVQYEEKPPAYPQGILRGTRQAFVDMIDASYDGIPESEFSALVDLLSDTSRAVCLVGGRFSHVLADYLLLHLRLLRTGVRMVGEDEADRLVAVADAGTQSVFVMFDYRRYTDANLRLAQAVSRRGATVALMTDNWLSPIAKVSKVVLPCRVQSASPFDSLVVAMAVTESLVAGVAGALGEGGRARLTLIESVSLDD</sequence>
<dbReference type="Gene3D" id="3.40.50.10490">
    <property type="entry name" value="Glucose-6-phosphate isomerase like protein, domain 1"/>
    <property type="match status" value="1"/>
</dbReference>
<dbReference type="InterPro" id="IPR035472">
    <property type="entry name" value="RpiR-like_SIS"/>
</dbReference>
<dbReference type="PANTHER" id="PTHR30514:SF18">
    <property type="entry name" value="RPIR-FAMILY TRANSCRIPTIONAL REGULATOR"/>
    <property type="match status" value="1"/>
</dbReference>
<evidence type="ECO:0000313" key="6">
    <source>
        <dbReference type="EMBL" id="MBP2063598.1"/>
    </source>
</evidence>
<reference evidence="6 7" key="2">
    <citation type="submission" date="2021-03" db="EMBL/GenBank/DDBJ databases">
        <title>Genomic Encyclopedia of Type Strains, Phase IV (KMG-IV): sequencing the most valuable type-strain genomes for metagenomic binning, comparative biology and taxonomic classification.</title>
        <authorList>
            <person name="Goeker M."/>
        </authorList>
    </citation>
    <scope>NUCLEOTIDE SEQUENCE [LARGE SCALE GENOMIC DNA]</scope>
    <source>
        <strain evidence="6 7">DSM 41954</strain>
    </source>
</reference>
<evidence type="ECO:0000256" key="3">
    <source>
        <dbReference type="ARBA" id="ARBA00023163"/>
    </source>
</evidence>
<dbReference type="InterPro" id="IPR036388">
    <property type="entry name" value="WH-like_DNA-bd_sf"/>
</dbReference>
<dbReference type="InterPro" id="IPR009057">
    <property type="entry name" value="Homeodomain-like_sf"/>
</dbReference>
<keyword evidence="2 6" id="KW-0238">DNA-binding</keyword>
<evidence type="ECO:0000313" key="5">
    <source>
        <dbReference type="EMBL" id="CDR17815.1"/>
    </source>
</evidence>
<evidence type="ECO:0000256" key="1">
    <source>
        <dbReference type="ARBA" id="ARBA00023015"/>
    </source>
</evidence>
<evidence type="ECO:0000259" key="4">
    <source>
        <dbReference type="PROSITE" id="PS51071"/>
    </source>
</evidence>
<proteinExistence type="predicted"/>
<dbReference type="HOGENOM" id="CLU_055769_1_2_11"/>
<dbReference type="InterPro" id="IPR046348">
    <property type="entry name" value="SIS_dom_sf"/>
</dbReference>
<dbReference type="GO" id="GO:0097367">
    <property type="term" value="F:carbohydrate derivative binding"/>
    <property type="evidence" value="ECO:0007669"/>
    <property type="project" value="InterPro"/>
</dbReference>
<dbReference type="Gene3D" id="1.10.10.10">
    <property type="entry name" value="Winged helix-like DNA-binding domain superfamily/Winged helix DNA-binding domain"/>
    <property type="match status" value="1"/>
</dbReference>
<dbReference type="GO" id="GO:0003677">
    <property type="term" value="F:DNA binding"/>
    <property type="evidence" value="ECO:0007669"/>
    <property type="project" value="UniProtKB-KW"/>
</dbReference>
<protein>
    <submittedName>
        <fullName evidence="6">DNA-binding MurR/RpiR family transcriptional regulator</fullName>
    </submittedName>
    <submittedName>
        <fullName evidence="5">Transcriptional regulator, RpiR family</fullName>
    </submittedName>
</protein>
<dbReference type="InterPro" id="IPR000281">
    <property type="entry name" value="HTH_RpiR"/>
</dbReference>
<dbReference type="RefSeq" id="WP_044580450.1">
    <property type="nucleotide sequence ID" value="NZ_BAABDR010000100.1"/>
</dbReference>
<dbReference type="AlphaFoldDB" id="A0A061A4Q1"/>
<reference evidence="5" key="1">
    <citation type="submission" date="2014-05" db="EMBL/GenBank/DDBJ databases">
        <authorList>
            <person name="Horn Fabian"/>
        </authorList>
    </citation>
    <scope>NUCLEOTIDE SEQUENCE</scope>
</reference>
<keyword evidence="1" id="KW-0805">Transcription regulation</keyword>
<organism evidence="5">
    <name type="scientific">Streptomyces iranensis</name>
    <dbReference type="NCBI Taxonomy" id="576784"/>
    <lineage>
        <taxon>Bacteria</taxon>
        <taxon>Bacillati</taxon>
        <taxon>Actinomycetota</taxon>
        <taxon>Actinomycetes</taxon>
        <taxon>Kitasatosporales</taxon>
        <taxon>Streptomycetaceae</taxon>
        <taxon>Streptomyces</taxon>
        <taxon>Streptomyces violaceusniger group</taxon>
    </lineage>
</organism>
<dbReference type="EMBL" id="LK022848">
    <property type="protein sequence ID" value="CDR17815.1"/>
    <property type="molecule type" value="Genomic_DNA"/>
</dbReference>
<dbReference type="PANTHER" id="PTHR30514">
    <property type="entry name" value="GLUCOKINASE"/>
    <property type="match status" value="1"/>
</dbReference>
<dbReference type="SUPFAM" id="SSF53697">
    <property type="entry name" value="SIS domain"/>
    <property type="match status" value="1"/>
</dbReference>